<evidence type="ECO:0000313" key="4">
    <source>
        <dbReference type="Proteomes" id="UP000252519"/>
    </source>
</evidence>
<dbReference type="Gene3D" id="3.10.100.10">
    <property type="entry name" value="Mannose-Binding Protein A, subunit A"/>
    <property type="match status" value="1"/>
</dbReference>
<dbReference type="CDD" id="cd00037">
    <property type="entry name" value="CLECT"/>
    <property type="match status" value="1"/>
</dbReference>
<evidence type="ECO:0000259" key="2">
    <source>
        <dbReference type="PROSITE" id="PS50041"/>
    </source>
</evidence>
<evidence type="ECO:0000313" key="3">
    <source>
        <dbReference type="EMBL" id="RCN37242.1"/>
    </source>
</evidence>
<dbReference type="SUPFAM" id="SSF56436">
    <property type="entry name" value="C-type lectin-like"/>
    <property type="match status" value="1"/>
</dbReference>
<accession>A0A368FYP5</accession>
<dbReference type="OrthoDB" id="5787264at2759"/>
<dbReference type="Pfam" id="PF00059">
    <property type="entry name" value="Lectin_C"/>
    <property type="match status" value="1"/>
</dbReference>
<proteinExistence type="predicted"/>
<reference evidence="3 4" key="1">
    <citation type="submission" date="2014-10" db="EMBL/GenBank/DDBJ databases">
        <title>Draft genome of the hookworm Ancylostoma caninum.</title>
        <authorList>
            <person name="Mitreva M."/>
        </authorList>
    </citation>
    <scope>NUCLEOTIDE SEQUENCE [LARGE SCALE GENOMIC DNA]</scope>
    <source>
        <strain evidence="3 4">Baltimore</strain>
    </source>
</reference>
<evidence type="ECO:0000256" key="1">
    <source>
        <dbReference type="ARBA" id="ARBA00023157"/>
    </source>
</evidence>
<dbReference type="InterPro" id="IPR016187">
    <property type="entry name" value="CTDL_fold"/>
</dbReference>
<dbReference type="PROSITE" id="PS50041">
    <property type="entry name" value="C_TYPE_LECTIN_2"/>
    <property type="match status" value="1"/>
</dbReference>
<dbReference type="PROSITE" id="PS00615">
    <property type="entry name" value="C_TYPE_LECTIN_1"/>
    <property type="match status" value="1"/>
</dbReference>
<dbReference type="SMART" id="SM00034">
    <property type="entry name" value="CLECT"/>
    <property type="match status" value="1"/>
</dbReference>
<sequence>MVEDTANASSSQKLMQIGTRLDFVAISAKNVTKPSQTRLTELVGYRSYPKSLSNACNRIRQNSRLAHVSNEEEHEALKDLAVTTYEELENPNPIHYHIGLSYNDELGTYTWEGGVEDITFSKWDTNYPDLSKGKCVRAEVKSNAEVVWRNVPCSKAPSKAMCQTIACDTDNYCS</sequence>
<comment type="caution">
    <text evidence="3">The sequence shown here is derived from an EMBL/GenBank/DDBJ whole genome shotgun (WGS) entry which is preliminary data.</text>
</comment>
<keyword evidence="1" id="KW-1015">Disulfide bond</keyword>
<dbReference type="InterPro" id="IPR001304">
    <property type="entry name" value="C-type_lectin-like"/>
</dbReference>
<feature type="domain" description="C-type lectin" evidence="2">
    <location>
        <begin position="56"/>
        <end position="155"/>
    </location>
</feature>
<dbReference type="EMBL" id="JOJR01000485">
    <property type="protein sequence ID" value="RCN37242.1"/>
    <property type="molecule type" value="Genomic_DNA"/>
</dbReference>
<gene>
    <name evidence="3" type="ORF">ANCCAN_16855</name>
</gene>
<dbReference type="Proteomes" id="UP000252519">
    <property type="component" value="Unassembled WGS sequence"/>
</dbReference>
<dbReference type="InterPro" id="IPR018378">
    <property type="entry name" value="C-type_lectin_CS"/>
</dbReference>
<name>A0A368FYP5_ANCCA</name>
<keyword evidence="4" id="KW-1185">Reference proteome</keyword>
<organism evidence="3 4">
    <name type="scientific">Ancylostoma caninum</name>
    <name type="common">Dog hookworm</name>
    <dbReference type="NCBI Taxonomy" id="29170"/>
    <lineage>
        <taxon>Eukaryota</taxon>
        <taxon>Metazoa</taxon>
        <taxon>Ecdysozoa</taxon>
        <taxon>Nematoda</taxon>
        <taxon>Chromadorea</taxon>
        <taxon>Rhabditida</taxon>
        <taxon>Rhabditina</taxon>
        <taxon>Rhabditomorpha</taxon>
        <taxon>Strongyloidea</taxon>
        <taxon>Ancylostomatidae</taxon>
        <taxon>Ancylostomatinae</taxon>
        <taxon>Ancylostoma</taxon>
    </lineage>
</organism>
<dbReference type="InterPro" id="IPR016186">
    <property type="entry name" value="C-type_lectin-like/link_sf"/>
</dbReference>
<dbReference type="AlphaFoldDB" id="A0A368FYP5"/>
<protein>
    <submittedName>
        <fullName evidence="3">Lectin C-type domain protein</fullName>
    </submittedName>
</protein>